<dbReference type="Pfam" id="PF04183">
    <property type="entry name" value="IucA_IucC"/>
    <property type="match status" value="1"/>
</dbReference>
<dbReference type="InterPro" id="IPR043045">
    <property type="entry name" value="PvsD/AcsD-like_palm_helix"/>
</dbReference>
<reference evidence="5" key="1">
    <citation type="journal article" date="2019" name="Int. J. Syst. Evol. Microbiol.">
        <title>The Global Catalogue of Microorganisms (GCM) 10K type strain sequencing project: providing services to taxonomists for standard genome sequencing and annotation.</title>
        <authorList>
            <consortium name="The Broad Institute Genomics Platform"/>
            <consortium name="The Broad Institute Genome Sequencing Center for Infectious Disease"/>
            <person name="Wu L."/>
            <person name="Ma J."/>
        </authorList>
    </citation>
    <scope>NUCLEOTIDE SEQUENCE [LARGE SCALE GENOMIC DNA]</scope>
    <source>
        <strain evidence="5">CGMCC 1.15122</strain>
    </source>
</reference>
<feature type="domain" description="Aerobactin siderophore biosynthesis IucA/IucC-like C-terminal" evidence="3">
    <location>
        <begin position="421"/>
        <end position="582"/>
    </location>
</feature>
<feature type="domain" description="Aerobactin siderophore biosynthesis IucA/IucC N-terminal" evidence="2">
    <location>
        <begin position="153"/>
        <end position="386"/>
    </location>
</feature>
<comment type="caution">
    <text evidence="4">The sequence shown here is derived from an EMBL/GenBank/DDBJ whole genome shotgun (WGS) entry which is preliminary data.</text>
</comment>
<organism evidence="4 5">
    <name type="scientific">Vreelandella lutescens</name>
    <dbReference type="NCBI Taxonomy" id="1602943"/>
    <lineage>
        <taxon>Bacteria</taxon>
        <taxon>Pseudomonadati</taxon>
        <taxon>Pseudomonadota</taxon>
        <taxon>Gammaproteobacteria</taxon>
        <taxon>Oceanospirillales</taxon>
        <taxon>Halomonadaceae</taxon>
        <taxon>Vreelandella</taxon>
    </lineage>
</organism>
<dbReference type="InterPro" id="IPR022770">
    <property type="entry name" value="IucA/IucC-like_C"/>
</dbReference>
<evidence type="ECO:0000313" key="4">
    <source>
        <dbReference type="EMBL" id="GGC88438.1"/>
    </source>
</evidence>
<evidence type="ECO:0000313" key="5">
    <source>
        <dbReference type="Proteomes" id="UP000597301"/>
    </source>
</evidence>
<dbReference type="Proteomes" id="UP000597301">
    <property type="component" value="Unassembled WGS sequence"/>
</dbReference>
<accession>A0ABQ1P0R1</accession>
<evidence type="ECO:0000259" key="3">
    <source>
        <dbReference type="Pfam" id="PF06276"/>
    </source>
</evidence>
<dbReference type="Gene3D" id="1.10.340.60">
    <property type="entry name" value="AcsD, palm domain, helix bundle"/>
    <property type="match status" value="1"/>
</dbReference>
<dbReference type="Gene3D" id="3.30.160.870">
    <property type="match status" value="1"/>
</dbReference>
<dbReference type="EMBL" id="BMHM01000003">
    <property type="protein sequence ID" value="GGC88438.1"/>
    <property type="molecule type" value="Genomic_DNA"/>
</dbReference>
<dbReference type="RefSeq" id="WP_188639200.1">
    <property type="nucleotide sequence ID" value="NZ_BMHM01000003.1"/>
</dbReference>
<dbReference type="Pfam" id="PF06276">
    <property type="entry name" value="FhuF"/>
    <property type="match status" value="1"/>
</dbReference>
<dbReference type="PANTHER" id="PTHR34384:SF5">
    <property type="entry name" value="L-2,3-DIAMINOPROPANOATE--CITRATE LIGASE"/>
    <property type="match status" value="1"/>
</dbReference>
<dbReference type="PANTHER" id="PTHR34384">
    <property type="entry name" value="L-2,3-DIAMINOPROPANOATE--CITRATE LIGASE"/>
    <property type="match status" value="1"/>
</dbReference>
<dbReference type="InterPro" id="IPR037455">
    <property type="entry name" value="LucA/IucC-like"/>
</dbReference>
<evidence type="ECO:0000259" key="2">
    <source>
        <dbReference type="Pfam" id="PF04183"/>
    </source>
</evidence>
<dbReference type="InterPro" id="IPR043032">
    <property type="entry name" value="PvsD/AcsD-like_thumb_helix"/>
</dbReference>
<gene>
    <name evidence="4" type="ORF">GCM10011382_18290</name>
</gene>
<proteinExistence type="inferred from homology"/>
<dbReference type="Gene3D" id="1.10.150.640">
    <property type="entry name" value="AcsD, thumb domain, helical bundle"/>
    <property type="match status" value="1"/>
</dbReference>
<evidence type="ECO:0000256" key="1">
    <source>
        <dbReference type="ARBA" id="ARBA00007832"/>
    </source>
</evidence>
<dbReference type="InterPro" id="IPR007310">
    <property type="entry name" value="Aerobactin_biosyn_IucA/IucC_N"/>
</dbReference>
<keyword evidence="5" id="KW-1185">Reference proteome</keyword>
<name>A0ABQ1P0R1_9GAMM</name>
<sequence length="605" mass="68252">MSYAQDHRSASDISQCASVHALLNCIIKEVAIPERTLAFQWPSHRRGLPEELSGIPLQIKWSTSLDLWVMVDRQSTIGSQYYLSDVYLKAKDDPEWTAADAETLISGLLKHLPSADTAINQELAQQVRQSRQVMAEIVTHAAELPNRQPLADYPSSEQGLWFGHPNHPTPKARQWPDECLADGTPSYAPECGIATSLYQFSFPADGLRVQANRVEEEDVLSYVADQAAAESDERVVLSMHPVQAAMFKKAPAARELLQRNVIRDLGQSGFSAVPTASMRTWYIEGHPWFIKGSLNVRITNCVRKNAWYELESTLVIDRIMHQLGRLEDPSLATLLVAEEPATVHWTPNEGSEEQQRWFREQTGIILRENFCRRFSPQDCLLTGTLFARDTTLVPMVLSFISQGYEGSRSTSTLPEQNQVRAWFQAYLRTLLAPVLGLFFRHGIVMEPHLQNCVLIHEAGTPQKMLLRDFEGVKLTRDKGTAWLAGEVLHPRVEASMIYSREQGWNRIAYCLFVNHIAEAILALSWQRPALADALWQDTSTELQRVRNKLEVAAPELDALLQGGALPCKTNFKLRLMAQADRQAHYVSLPNPWHVPRVMGREVAYG</sequence>
<protein>
    <submittedName>
        <fullName evidence="4">Siderophore biosynthesis protein IucA</fullName>
    </submittedName>
</protein>
<dbReference type="Gene3D" id="2.30.30.1240">
    <property type="entry name" value="AscD, thumb domain, four stranded beta-sheet"/>
    <property type="match status" value="1"/>
</dbReference>
<comment type="similarity">
    <text evidence="1">Belongs to the IucA/IucC family.</text>
</comment>
<dbReference type="InterPro" id="IPR043033">
    <property type="entry name" value="PvsD/AcsD-like_thumb_beta"/>
</dbReference>